<evidence type="ECO:0000313" key="2">
    <source>
        <dbReference type="Proteomes" id="UP000626656"/>
    </source>
</evidence>
<evidence type="ECO:0000313" key="1">
    <source>
        <dbReference type="EMBL" id="CAB5499279.1"/>
    </source>
</evidence>
<dbReference type="EMBL" id="CAHJWF010000129">
    <property type="protein sequence ID" value="CAB5499279.1"/>
    <property type="molecule type" value="Genomic_DNA"/>
</dbReference>
<keyword evidence="2" id="KW-1185">Reference proteome</keyword>
<organism evidence="1 2">
    <name type="scientific">Bathymodiolus thermophilus thioautotrophic gill symbiont</name>
    <dbReference type="NCBI Taxonomy" id="2360"/>
    <lineage>
        <taxon>Bacteria</taxon>
        <taxon>Pseudomonadati</taxon>
        <taxon>Pseudomonadota</taxon>
        <taxon>Gammaproteobacteria</taxon>
        <taxon>sulfur-oxidizing symbionts</taxon>
    </lineage>
</organism>
<comment type="caution">
    <text evidence="1">The sequence shown here is derived from an EMBL/GenBank/DDBJ whole genome shotgun (WGS) entry which is preliminary data.</text>
</comment>
<protein>
    <submittedName>
        <fullName evidence="1">Uncharacterized protein</fullName>
    </submittedName>
</protein>
<accession>A0ABM8M7G5</accession>
<gene>
    <name evidence="1" type="ORF">AZO1586I_461</name>
</gene>
<reference evidence="1 2" key="1">
    <citation type="submission" date="2020-05" db="EMBL/GenBank/DDBJ databases">
        <authorList>
            <person name="Petersen J."/>
            <person name="Sayavedra L."/>
        </authorList>
    </citation>
    <scope>NUCLEOTIDE SEQUENCE [LARGE SCALE GENOMIC DNA]</scope>
    <source>
        <strain evidence="1">B azoricus SOX ET2 1586I</strain>
    </source>
</reference>
<dbReference type="Proteomes" id="UP000626656">
    <property type="component" value="Unassembled WGS sequence"/>
</dbReference>
<dbReference type="RefSeq" id="WP_202784148.1">
    <property type="nucleotide sequence ID" value="NZ_CAHJWF010000129.1"/>
</dbReference>
<proteinExistence type="predicted"/>
<name>A0ABM8M7G5_9GAMM</name>
<sequence length="95" mass="11149">MKDAGDMFISFGTTKKVVFQTEKKFQKLLPVKIIDPEDEDDSDILVVTDVNTLIMYFEELNHEIKLDEINFLDKDNNKIIFKDGFMISNFFFSIE</sequence>